<feature type="region of interest" description="Disordered" evidence="4">
    <location>
        <begin position="503"/>
        <end position="527"/>
    </location>
</feature>
<evidence type="ECO:0000313" key="7">
    <source>
        <dbReference type="Proteomes" id="UP000761534"/>
    </source>
</evidence>
<gene>
    <name evidence="6" type="ORF">TRICI_002074</name>
</gene>
<dbReference type="GO" id="GO:0004674">
    <property type="term" value="F:protein serine/threonine kinase activity"/>
    <property type="evidence" value="ECO:0007669"/>
    <property type="project" value="TreeGrafter"/>
</dbReference>
<proteinExistence type="predicted"/>
<dbReference type="PANTHER" id="PTHR24346:SF76">
    <property type="entry name" value="NON-SPECIFIC SERINE_THREONINE PROTEIN KINASE"/>
    <property type="match status" value="1"/>
</dbReference>
<feature type="domain" description="Protein kinase" evidence="5">
    <location>
        <begin position="302"/>
        <end position="631"/>
    </location>
</feature>
<dbReference type="SMART" id="SM00220">
    <property type="entry name" value="S_TKc"/>
    <property type="match status" value="1"/>
</dbReference>
<feature type="region of interest" description="Disordered" evidence="4">
    <location>
        <begin position="1"/>
        <end position="68"/>
    </location>
</feature>
<evidence type="ECO:0000259" key="5">
    <source>
        <dbReference type="PROSITE" id="PS50011"/>
    </source>
</evidence>
<dbReference type="GO" id="GO:0035556">
    <property type="term" value="P:intracellular signal transduction"/>
    <property type="evidence" value="ECO:0007669"/>
    <property type="project" value="TreeGrafter"/>
</dbReference>
<keyword evidence="1 3" id="KW-0547">Nucleotide-binding</keyword>
<keyword evidence="2 3" id="KW-0067">ATP-binding</keyword>
<sequence>MFNHGPTTRNADKRGPPLTVATEYFDQLIPPSGAAAAGGGEGRLGLPRDGEQQQEKQRQPQGGEGEIGEEYIPDTVARGFSSNLHQLLESKGGKRDNANFQSSSSGGGMYRSGSGVLSPRTSDTHTIAYQNSNIAAPITPASAPGTTTPGGSDQYLPGLDFNINPSAAQSPTLGLSEAEWKAIPFSTRRKLRAAIQQDNNIDPASPVSAGGSLSRSSTMHGACGASAGATTAGSAIPFSRRHRERAASGSLTRSMSAASTDSSASNSPAFQFLSRLGNPASEGVGGGQQGSDPELGEQVGEYIIGKLIGYGGFSQVKEAHTIDNSTGEKVVRAVKVVQKQNAGASQELMERIQSEFDHEVSIWKMLSHEHILPLLLVDDTDRATYCFTHRITGGTLFDLVKNTRGNVDQPTVLRYVRELSSALLYLHETMRIVHRDIKLENCLLECVGKGEHKLILCDFGMSDYYVREDEHKPPPQGSYANHVIGPADTSSLFNQYHNIPQYPLVGNSRPNTAPTNNNSRSAGGNSLPSSQNFGSLPYASPQLLTSNVPLVEPEVDIWALGVVVFALYMGNLPWNHAFLPKLRMMILQGAWDKEGLTKKAGSAASNLVDGCLEMNPQSRLKIREIIDHEHLQD</sequence>
<dbReference type="InterPro" id="IPR000719">
    <property type="entry name" value="Prot_kinase_dom"/>
</dbReference>
<dbReference type="GO" id="GO:0005524">
    <property type="term" value="F:ATP binding"/>
    <property type="evidence" value="ECO:0007669"/>
    <property type="project" value="UniProtKB-UniRule"/>
</dbReference>
<dbReference type="InterPro" id="IPR011009">
    <property type="entry name" value="Kinase-like_dom_sf"/>
</dbReference>
<protein>
    <recommendedName>
        <fullName evidence="5">Protein kinase domain-containing protein</fullName>
    </recommendedName>
</protein>
<comment type="caution">
    <text evidence="6">The sequence shown here is derived from an EMBL/GenBank/DDBJ whole genome shotgun (WGS) entry which is preliminary data.</text>
</comment>
<dbReference type="EMBL" id="SWFS01000142">
    <property type="protein sequence ID" value="KAA8915774.1"/>
    <property type="molecule type" value="Genomic_DNA"/>
</dbReference>
<reference evidence="6" key="1">
    <citation type="journal article" date="2019" name="G3 (Bethesda)">
        <title>Genome Assemblies of Two Rare Opportunistic Yeast Pathogens: Diutina rugosa (syn. Candida rugosa) and Trichomonascus ciferrii (syn. Candida ciferrii).</title>
        <authorList>
            <person name="Mixao V."/>
            <person name="Saus E."/>
            <person name="Hansen A.P."/>
            <person name="Lass-Florl C."/>
            <person name="Gabaldon T."/>
        </authorList>
    </citation>
    <scope>NUCLEOTIDE SEQUENCE</scope>
    <source>
        <strain evidence="6">CBS 4856</strain>
    </source>
</reference>
<feature type="region of interest" description="Disordered" evidence="4">
    <location>
        <begin position="137"/>
        <end position="159"/>
    </location>
</feature>
<dbReference type="AlphaFoldDB" id="A0A642VC86"/>
<feature type="compositionally biased region" description="Basic and acidic residues" evidence="4">
    <location>
        <begin position="46"/>
        <end position="58"/>
    </location>
</feature>
<feature type="compositionally biased region" description="Low complexity" evidence="4">
    <location>
        <begin position="254"/>
        <end position="269"/>
    </location>
</feature>
<dbReference type="VEuPathDB" id="FungiDB:TRICI_002074"/>
<dbReference type="SUPFAM" id="SSF56112">
    <property type="entry name" value="Protein kinase-like (PK-like)"/>
    <property type="match status" value="1"/>
</dbReference>
<dbReference type="GO" id="GO:0000226">
    <property type="term" value="P:microtubule cytoskeleton organization"/>
    <property type="evidence" value="ECO:0007669"/>
    <property type="project" value="TreeGrafter"/>
</dbReference>
<evidence type="ECO:0000256" key="3">
    <source>
        <dbReference type="PROSITE-ProRule" id="PRU10141"/>
    </source>
</evidence>
<evidence type="ECO:0000256" key="1">
    <source>
        <dbReference type="ARBA" id="ARBA00022741"/>
    </source>
</evidence>
<dbReference type="GO" id="GO:0005737">
    <property type="term" value="C:cytoplasm"/>
    <property type="evidence" value="ECO:0007669"/>
    <property type="project" value="TreeGrafter"/>
</dbReference>
<dbReference type="PANTHER" id="PTHR24346">
    <property type="entry name" value="MAP/MICROTUBULE AFFINITY-REGULATING KINASE"/>
    <property type="match status" value="1"/>
</dbReference>
<dbReference type="PROSITE" id="PS00107">
    <property type="entry name" value="PROTEIN_KINASE_ATP"/>
    <property type="match status" value="1"/>
</dbReference>
<evidence type="ECO:0000256" key="2">
    <source>
        <dbReference type="ARBA" id="ARBA00022840"/>
    </source>
</evidence>
<feature type="compositionally biased region" description="Polar residues" evidence="4">
    <location>
        <begin position="508"/>
        <end position="527"/>
    </location>
</feature>
<dbReference type="Proteomes" id="UP000761534">
    <property type="component" value="Unassembled WGS sequence"/>
</dbReference>
<evidence type="ECO:0000256" key="4">
    <source>
        <dbReference type="SAM" id="MobiDB-lite"/>
    </source>
</evidence>
<dbReference type="OrthoDB" id="4062651at2759"/>
<organism evidence="6 7">
    <name type="scientific">Trichomonascus ciferrii</name>
    <dbReference type="NCBI Taxonomy" id="44093"/>
    <lineage>
        <taxon>Eukaryota</taxon>
        <taxon>Fungi</taxon>
        <taxon>Dikarya</taxon>
        <taxon>Ascomycota</taxon>
        <taxon>Saccharomycotina</taxon>
        <taxon>Dipodascomycetes</taxon>
        <taxon>Dipodascales</taxon>
        <taxon>Trichomonascaceae</taxon>
        <taxon>Trichomonascus</taxon>
        <taxon>Trichomonascus ciferrii complex</taxon>
    </lineage>
</organism>
<dbReference type="PROSITE" id="PS00108">
    <property type="entry name" value="PROTEIN_KINASE_ST"/>
    <property type="match status" value="1"/>
</dbReference>
<feature type="region of interest" description="Disordered" evidence="4">
    <location>
        <begin position="89"/>
        <end position="122"/>
    </location>
</feature>
<name>A0A642VC86_9ASCO</name>
<dbReference type="InterPro" id="IPR008271">
    <property type="entry name" value="Ser/Thr_kinase_AS"/>
</dbReference>
<feature type="compositionally biased region" description="Low complexity" evidence="4">
    <location>
        <begin position="137"/>
        <end position="152"/>
    </location>
</feature>
<keyword evidence="7" id="KW-1185">Reference proteome</keyword>
<feature type="region of interest" description="Disordered" evidence="4">
    <location>
        <begin position="229"/>
        <end position="295"/>
    </location>
</feature>
<dbReference type="Pfam" id="PF00069">
    <property type="entry name" value="Pkinase"/>
    <property type="match status" value="2"/>
</dbReference>
<feature type="binding site" evidence="3">
    <location>
        <position position="335"/>
    </location>
    <ligand>
        <name>ATP</name>
        <dbReference type="ChEBI" id="CHEBI:30616"/>
    </ligand>
</feature>
<dbReference type="InterPro" id="IPR017441">
    <property type="entry name" value="Protein_kinase_ATP_BS"/>
</dbReference>
<dbReference type="Gene3D" id="1.10.510.10">
    <property type="entry name" value="Transferase(Phosphotransferase) domain 1"/>
    <property type="match status" value="2"/>
</dbReference>
<dbReference type="PROSITE" id="PS50011">
    <property type="entry name" value="PROTEIN_KINASE_DOM"/>
    <property type="match status" value="1"/>
</dbReference>
<accession>A0A642VC86</accession>
<evidence type="ECO:0000313" key="6">
    <source>
        <dbReference type="EMBL" id="KAA8915774.1"/>
    </source>
</evidence>